<dbReference type="OrthoDB" id="2414543at2"/>
<feature type="transmembrane region" description="Helical" evidence="1">
    <location>
        <begin position="125"/>
        <end position="146"/>
    </location>
</feature>
<accession>A0A2T4PR74</accession>
<feature type="transmembrane region" description="Helical" evidence="1">
    <location>
        <begin position="50"/>
        <end position="68"/>
    </location>
</feature>
<protein>
    <submittedName>
        <fullName evidence="2">DUF3169 domain-containing protein</fullName>
    </submittedName>
    <submittedName>
        <fullName evidence="3">DUF3169 family protein</fullName>
    </submittedName>
</protein>
<dbReference type="Proteomes" id="UP000627155">
    <property type="component" value="Chromosome"/>
</dbReference>
<reference evidence="2 4" key="1">
    <citation type="journal article" date="2016" name="Front. Microbiol.">
        <title>Comprehensive Phylogenetic Analysis of Bovine Non-aureus Staphylococci Species Based on Whole-Genome Sequencing.</title>
        <authorList>
            <person name="Naushad S."/>
            <person name="Barkema H.W."/>
            <person name="Luby C."/>
            <person name="Condas L.A."/>
            <person name="Nobrega D.B."/>
            <person name="Carson D.A."/>
            <person name="De Buck J."/>
        </authorList>
    </citation>
    <scope>NUCLEOTIDE SEQUENCE [LARGE SCALE GENOMIC DNA]</scope>
    <source>
        <strain evidence="2 4">SNUC 2204</strain>
    </source>
</reference>
<feature type="transmembrane region" description="Helical" evidence="1">
    <location>
        <begin position="12"/>
        <end position="30"/>
    </location>
</feature>
<keyword evidence="5" id="KW-1185">Reference proteome</keyword>
<proteinExistence type="predicted"/>
<dbReference type="RefSeq" id="WP_103323287.1">
    <property type="nucleotide sequence ID" value="NZ_BMDF01000002.1"/>
</dbReference>
<reference evidence="3 5" key="3">
    <citation type="submission" date="2021-02" db="EMBL/GenBank/DDBJ databases">
        <title>FDA dAtabase for Regulatory Grade micrObial Sequences (FDA-ARGOS): Supporting development and validation of Infectious Disease Dx tests.</title>
        <authorList>
            <person name="Sproer C."/>
            <person name="Gronow S."/>
            <person name="Severitt S."/>
            <person name="Schroder I."/>
            <person name="Tallon L."/>
            <person name="Sadzewicz L."/>
            <person name="Zhao X."/>
            <person name="Boylan J."/>
            <person name="Ott S."/>
            <person name="Bowen H."/>
            <person name="Vavikolanu K."/>
            <person name="Mehta A."/>
            <person name="Aluvathingal J."/>
            <person name="Nadendla S."/>
            <person name="Lowell S."/>
            <person name="Myers T."/>
            <person name="Yan Y."/>
            <person name="Sichtig H."/>
        </authorList>
    </citation>
    <scope>NUCLEOTIDE SEQUENCE [LARGE SCALE GENOMIC DNA]</scope>
    <source>
        <strain evidence="3 5">FDAARGOS_1207</strain>
    </source>
</reference>
<evidence type="ECO:0000313" key="2">
    <source>
        <dbReference type="EMBL" id="PTI28525.1"/>
    </source>
</evidence>
<evidence type="ECO:0000256" key="1">
    <source>
        <dbReference type="SAM" id="Phobius"/>
    </source>
</evidence>
<dbReference type="GeneID" id="64116320"/>
<organism evidence="2 4">
    <name type="scientific">Mammaliicoccus vitulinus</name>
    <dbReference type="NCBI Taxonomy" id="71237"/>
    <lineage>
        <taxon>Bacteria</taxon>
        <taxon>Bacillati</taxon>
        <taxon>Bacillota</taxon>
        <taxon>Bacilli</taxon>
        <taxon>Bacillales</taxon>
        <taxon>Staphylococcaceae</taxon>
        <taxon>Mammaliicoccus</taxon>
    </lineage>
</organism>
<dbReference type="Pfam" id="PF11368">
    <property type="entry name" value="DUF3169"/>
    <property type="match status" value="1"/>
</dbReference>
<dbReference type="EMBL" id="CP069486">
    <property type="protein sequence ID" value="QRO84844.1"/>
    <property type="molecule type" value="Genomic_DNA"/>
</dbReference>
<feature type="transmembrane region" description="Helical" evidence="1">
    <location>
        <begin position="100"/>
        <end position="119"/>
    </location>
</feature>
<dbReference type="STRING" id="1167632.GCA_000286335_02562"/>
<dbReference type="InterPro" id="IPR021509">
    <property type="entry name" value="DUF3169"/>
</dbReference>
<evidence type="ECO:0000313" key="4">
    <source>
        <dbReference type="Proteomes" id="UP000241209"/>
    </source>
</evidence>
<feature type="transmembrane region" description="Helical" evidence="1">
    <location>
        <begin position="216"/>
        <end position="234"/>
    </location>
</feature>
<reference evidence="2" key="2">
    <citation type="submission" date="2018-03" db="EMBL/GenBank/DDBJ databases">
        <authorList>
            <person name="Keele B.F."/>
        </authorList>
    </citation>
    <scope>NUCLEOTIDE SEQUENCE</scope>
    <source>
        <strain evidence="2">SNUC 2204</strain>
    </source>
</reference>
<feature type="transmembrane region" description="Helical" evidence="1">
    <location>
        <begin position="192"/>
        <end position="210"/>
    </location>
</feature>
<dbReference type="Proteomes" id="UP000241209">
    <property type="component" value="Unassembled WGS sequence"/>
</dbReference>
<keyword evidence="1" id="KW-0812">Transmembrane</keyword>
<evidence type="ECO:0000313" key="5">
    <source>
        <dbReference type="Proteomes" id="UP000627155"/>
    </source>
</evidence>
<sequence length="241" mass="27276">MKKNKIMFIGNFILYMIIGGLAGGLAVTLFDSSHKFLEIQLTKLQTNITTIVLAIVIVILICILMNVYKKAKKYRKLDTNTDDEDEIEVQLEKTLIYPPVLLGLITTLALIILNIVINLSEEPSVIGLIITCLSLVITAPLSYMHLSNLRKLYPERNYPKAGDKKLNEKLVDMMDSGEQYITLVALQKTFSLNQQLIIWIIGLASIFSITSNNNQFFSVSLLIILYLVNTMYYTKKVSETF</sequence>
<keyword evidence="1" id="KW-0472">Membrane</keyword>
<evidence type="ECO:0000313" key="3">
    <source>
        <dbReference type="EMBL" id="QRO84844.1"/>
    </source>
</evidence>
<dbReference type="EMBL" id="PZFK01000027">
    <property type="protein sequence ID" value="PTI28525.1"/>
    <property type="molecule type" value="Genomic_DNA"/>
</dbReference>
<keyword evidence="1" id="KW-1133">Transmembrane helix</keyword>
<dbReference type="AlphaFoldDB" id="A0A2T4PR74"/>
<name>A0A2T4PR74_9STAP</name>
<gene>
    <name evidence="2" type="ORF">BU072_11355</name>
    <name evidence="3" type="ORF">I6J37_11795</name>
</gene>